<protein>
    <submittedName>
        <fullName evidence="3">Bacteriophage protein</fullName>
    </submittedName>
    <submittedName>
        <fullName evidence="1">DUF1367 family protein</fullName>
    </submittedName>
</protein>
<name>A0A379WB37_SALET</name>
<evidence type="ECO:0000313" key="1">
    <source>
        <dbReference type="EMBL" id="HAC6885264.1"/>
    </source>
</evidence>
<accession>A0A379WB37</accession>
<sequence>MQIEMIKTAGGVFAPAFEHDLPRLTKFQNGEMYTAEFKLTRNPAFHRKMFAFFNFCFQHWSADRAGLENADETTQFNRFRKDLTILAGFYDMVTNIRGEVRAEAKSLSYGSMEADEFERCYSAMINAAIKHVFGKTKDQNVLNQLYNFF</sequence>
<dbReference type="EMBL" id="DAAMJF010000049">
    <property type="protein sequence ID" value="HAC6885264.1"/>
    <property type="molecule type" value="Genomic_DNA"/>
</dbReference>
<gene>
    <name evidence="1" type="ORF">G0D71_18065</name>
    <name evidence="2" type="ORF">NCTC8256_01973</name>
    <name evidence="3" type="ORF">NCTC8258_03766</name>
</gene>
<proteinExistence type="predicted"/>
<dbReference type="Pfam" id="PF07105">
    <property type="entry name" value="DUF1367"/>
    <property type="match status" value="2"/>
</dbReference>
<organism evidence="3 5">
    <name type="scientific">Salmonella enterica I</name>
    <dbReference type="NCBI Taxonomy" id="59201"/>
    <lineage>
        <taxon>Bacteria</taxon>
        <taxon>Pseudomonadati</taxon>
        <taxon>Pseudomonadota</taxon>
        <taxon>Gammaproteobacteria</taxon>
        <taxon>Enterobacterales</taxon>
        <taxon>Enterobacteriaceae</taxon>
        <taxon>Salmonella</taxon>
    </lineage>
</organism>
<dbReference type="EMBL" id="UGXR01000001">
    <property type="protein sequence ID" value="SUH08052.1"/>
    <property type="molecule type" value="Genomic_DNA"/>
</dbReference>
<dbReference type="Proteomes" id="UP000255509">
    <property type="component" value="Unassembled WGS sequence"/>
</dbReference>
<dbReference type="AlphaFoldDB" id="A0A379WB37"/>
<reference evidence="4 5" key="2">
    <citation type="submission" date="2018-06" db="EMBL/GenBank/DDBJ databases">
        <authorList>
            <consortium name="Pathogen Informatics"/>
            <person name="Doyle S."/>
        </authorList>
    </citation>
    <scope>NUCLEOTIDE SEQUENCE [LARGE SCALE GENOMIC DNA]</scope>
    <source>
        <strain evidence="2 4">NCTC8256</strain>
        <strain evidence="3 5">NCTC8258</strain>
    </source>
</reference>
<reference evidence="1" key="1">
    <citation type="journal article" date="2018" name="Genome Biol.">
        <title>SKESA: strategic k-mer extension for scrupulous assemblies.</title>
        <authorList>
            <person name="Souvorov A."/>
            <person name="Agarwala R."/>
            <person name="Lipman D.J."/>
        </authorList>
    </citation>
    <scope>NUCLEOTIDE SEQUENCE</scope>
    <source>
        <strain evidence="1">13-0328</strain>
    </source>
</reference>
<dbReference type="RefSeq" id="WP_023216146.1">
    <property type="nucleotide sequence ID" value="NZ_JAMGZH010000004.1"/>
</dbReference>
<evidence type="ECO:0000313" key="3">
    <source>
        <dbReference type="EMBL" id="SUH16023.1"/>
    </source>
</evidence>
<dbReference type="EMBL" id="UGXS01000004">
    <property type="protein sequence ID" value="SUH16023.1"/>
    <property type="molecule type" value="Genomic_DNA"/>
</dbReference>
<evidence type="ECO:0000313" key="5">
    <source>
        <dbReference type="Proteomes" id="UP000255509"/>
    </source>
</evidence>
<dbReference type="Proteomes" id="UP000254346">
    <property type="component" value="Unassembled WGS sequence"/>
</dbReference>
<evidence type="ECO:0000313" key="4">
    <source>
        <dbReference type="Proteomes" id="UP000254346"/>
    </source>
</evidence>
<reference evidence="1" key="3">
    <citation type="submission" date="2018-07" db="EMBL/GenBank/DDBJ databases">
        <authorList>
            <consortium name="NCBI Pathogen Detection Project"/>
        </authorList>
    </citation>
    <scope>NUCLEOTIDE SEQUENCE</scope>
    <source>
        <strain evidence="1">13-0328</strain>
    </source>
</reference>
<dbReference type="InterPro" id="IPR009797">
    <property type="entry name" value="DUF1367"/>
</dbReference>
<evidence type="ECO:0000313" key="2">
    <source>
        <dbReference type="EMBL" id="SUH08052.1"/>
    </source>
</evidence>